<dbReference type="GO" id="GO:0003700">
    <property type="term" value="F:DNA-binding transcription factor activity"/>
    <property type="evidence" value="ECO:0007669"/>
    <property type="project" value="InterPro"/>
</dbReference>
<evidence type="ECO:0000313" key="6">
    <source>
        <dbReference type="Proteomes" id="UP000294558"/>
    </source>
</evidence>
<dbReference type="InterPro" id="IPR035965">
    <property type="entry name" value="PAS-like_dom_sf"/>
</dbReference>
<gene>
    <name evidence="5" type="ORF">BDK89_1355</name>
</gene>
<accession>A0A4R7HX82</accession>
<evidence type="ECO:0000313" key="5">
    <source>
        <dbReference type="EMBL" id="TDT15777.1"/>
    </source>
</evidence>
<evidence type="ECO:0000256" key="3">
    <source>
        <dbReference type="ARBA" id="ARBA00023163"/>
    </source>
</evidence>
<dbReference type="PROSITE" id="PS00041">
    <property type="entry name" value="HTH_ARAC_FAMILY_1"/>
    <property type="match status" value="1"/>
</dbReference>
<dbReference type="SMART" id="SM00342">
    <property type="entry name" value="HTH_ARAC"/>
    <property type="match status" value="1"/>
</dbReference>
<dbReference type="InterPro" id="IPR020449">
    <property type="entry name" value="Tscrpt_reg_AraC-type_HTH"/>
</dbReference>
<keyword evidence="2" id="KW-0238">DNA-binding</keyword>
<dbReference type="SUPFAM" id="SSF55785">
    <property type="entry name" value="PYP-like sensor domain (PAS domain)"/>
    <property type="match status" value="1"/>
</dbReference>
<dbReference type="InterPro" id="IPR000014">
    <property type="entry name" value="PAS"/>
</dbReference>
<dbReference type="AlphaFoldDB" id="A0A4R7HX82"/>
<evidence type="ECO:0000259" key="4">
    <source>
        <dbReference type="PROSITE" id="PS01124"/>
    </source>
</evidence>
<keyword evidence="3" id="KW-0804">Transcription</keyword>
<dbReference type="Gene3D" id="1.10.10.60">
    <property type="entry name" value="Homeodomain-like"/>
    <property type="match status" value="1"/>
</dbReference>
<dbReference type="EMBL" id="SOAU01000001">
    <property type="protein sequence ID" value="TDT15777.1"/>
    <property type="molecule type" value="Genomic_DNA"/>
</dbReference>
<keyword evidence="1" id="KW-0805">Transcription regulation</keyword>
<evidence type="ECO:0000256" key="1">
    <source>
        <dbReference type="ARBA" id="ARBA00023015"/>
    </source>
</evidence>
<dbReference type="CDD" id="cd00130">
    <property type="entry name" value="PAS"/>
    <property type="match status" value="1"/>
</dbReference>
<dbReference type="InterPro" id="IPR050204">
    <property type="entry name" value="AraC_XylS_family_regulators"/>
</dbReference>
<dbReference type="Pfam" id="PF08448">
    <property type="entry name" value="PAS_4"/>
    <property type="match status" value="1"/>
</dbReference>
<proteinExistence type="predicted"/>
<feature type="domain" description="HTH araC/xylS-type" evidence="4">
    <location>
        <begin position="137"/>
        <end position="235"/>
    </location>
</feature>
<dbReference type="NCBIfam" id="TIGR00229">
    <property type="entry name" value="sensory_box"/>
    <property type="match status" value="1"/>
</dbReference>
<reference evidence="5 6" key="1">
    <citation type="submission" date="2019-03" db="EMBL/GenBank/DDBJ databases">
        <title>Sequencing the genomes of 1000 actinobacteria strains.</title>
        <authorList>
            <person name="Klenk H.-P."/>
        </authorList>
    </citation>
    <scope>NUCLEOTIDE SEQUENCE [LARGE SCALE GENOMIC DNA]</scope>
    <source>
        <strain evidence="5 6">DSM 18936</strain>
    </source>
</reference>
<dbReference type="InterPro" id="IPR013656">
    <property type="entry name" value="PAS_4"/>
</dbReference>
<dbReference type="PANTHER" id="PTHR46796:SF13">
    <property type="entry name" value="HTH-TYPE TRANSCRIPTIONAL ACTIVATOR RHAS"/>
    <property type="match status" value="1"/>
</dbReference>
<dbReference type="InterPro" id="IPR018060">
    <property type="entry name" value="HTH_AraC"/>
</dbReference>
<organism evidence="5 6">
    <name type="scientific">Ilumatobacter fluminis</name>
    <dbReference type="NCBI Taxonomy" id="467091"/>
    <lineage>
        <taxon>Bacteria</taxon>
        <taxon>Bacillati</taxon>
        <taxon>Actinomycetota</taxon>
        <taxon>Acidimicrobiia</taxon>
        <taxon>Acidimicrobiales</taxon>
        <taxon>Ilumatobacteraceae</taxon>
        <taxon>Ilumatobacter</taxon>
    </lineage>
</organism>
<dbReference type="PRINTS" id="PR00032">
    <property type="entry name" value="HTHARAC"/>
</dbReference>
<dbReference type="GO" id="GO:0043565">
    <property type="term" value="F:sequence-specific DNA binding"/>
    <property type="evidence" value="ECO:0007669"/>
    <property type="project" value="InterPro"/>
</dbReference>
<dbReference type="Gene3D" id="3.30.450.20">
    <property type="entry name" value="PAS domain"/>
    <property type="match status" value="1"/>
</dbReference>
<sequence>MWNVDRSLRAVTDVLATTPHVMFCVKDAEGRYLAANRAFAERAGVAGPGDVIGHTAHDLFPAELADRYVAQDREVLTSGHSLTNELEFITRPDGTIGWYLTSKSRLVGDDGEPDGIVSVSVDLRTPADAAAPHEGLSRAVEYARRHLDASTTVGDLAAAAEMTVTQLERSMSRVLGLSPKQLVLRLRLEQALAELDATDDPIADIAHRCGYYDQSAFNRHFQRVVGMSPGAYRRR</sequence>
<dbReference type="PANTHER" id="PTHR46796">
    <property type="entry name" value="HTH-TYPE TRANSCRIPTIONAL ACTIVATOR RHAS-RELATED"/>
    <property type="match status" value="1"/>
</dbReference>
<name>A0A4R7HX82_9ACTN</name>
<dbReference type="InterPro" id="IPR018062">
    <property type="entry name" value="HTH_AraC-typ_CS"/>
</dbReference>
<keyword evidence="6" id="KW-1185">Reference proteome</keyword>
<dbReference type="Proteomes" id="UP000294558">
    <property type="component" value="Unassembled WGS sequence"/>
</dbReference>
<dbReference type="PROSITE" id="PS01124">
    <property type="entry name" value="HTH_ARAC_FAMILY_2"/>
    <property type="match status" value="1"/>
</dbReference>
<evidence type="ECO:0000256" key="2">
    <source>
        <dbReference type="ARBA" id="ARBA00023125"/>
    </source>
</evidence>
<protein>
    <submittedName>
        <fullName evidence="5">AraC family transcriptional regulator</fullName>
    </submittedName>
</protein>
<dbReference type="SUPFAM" id="SSF46689">
    <property type="entry name" value="Homeodomain-like"/>
    <property type="match status" value="1"/>
</dbReference>
<dbReference type="Pfam" id="PF12833">
    <property type="entry name" value="HTH_18"/>
    <property type="match status" value="1"/>
</dbReference>
<comment type="caution">
    <text evidence="5">The sequence shown here is derived from an EMBL/GenBank/DDBJ whole genome shotgun (WGS) entry which is preliminary data.</text>
</comment>
<dbReference type="InterPro" id="IPR009057">
    <property type="entry name" value="Homeodomain-like_sf"/>
</dbReference>